<reference evidence="1" key="1">
    <citation type="submission" date="2020-09" db="EMBL/GenBank/DDBJ databases">
        <title>Genome-Enabled Discovery of Anthraquinone Biosynthesis in Senna tora.</title>
        <authorList>
            <person name="Kang S.-H."/>
            <person name="Pandey R.P."/>
            <person name="Lee C.-M."/>
            <person name="Sim J.-S."/>
            <person name="Jeong J.-T."/>
            <person name="Choi B.-S."/>
            <person name="Jung M."/>
            <person name="Ginzburg D."/>
            <person name="Zhao K."/>
            <person name="Won S.Y."/>
            <person name="Oh T.-J."/>
            <person name="Yu Y."/>
            <person name="Kim N.-H."/>
            <person name="Lee O.R."/>
            <person name="Lee T.-H."/>
            <person name="Bashyal P."/>
            <person name="Kim T.-S."/>
            <person name="Lee W.-H."/>
            <person name="Kawkins C."/>
            <person name="Kim C.-K."/>
            <person name="Kim J.S."/>
            <person name="Ahn B.O."/>
            <person name="Rhee S.Y."/>
            <person name="Sohng J.K."/>
        </authorList>
    </citation>
    <scope>NUCLEOTIDE SEQUENCE</scope>
    <source>
        <tissue evidence="1">Leaf</tissue>
    </source>
</reference>
<dbReference type="AlphaFoldDB" id="A0A834WFC7"/>
<dbReference type="EMBL" id="JAAIUW010000008">
    <property type="protein sequence ID" value="KAF7818853.1"/>
    <property type="molecule type" value="Genomic_DNA"/>
</dbReference>
<proteinExistence type="predicted"/>
<name>A0A834WFC7_9FABA</name>
<evidence type="ECO:0000313" key="1">
    <source>
        <dbReference type="EMBL" id="KAF7818853.1"/>
    </source>
</evidence>
<evidence type="ECO:0000313" key="2">
    <source>
        <dbReference type="Proteomes" id="UP000634136"/>
    </source>
</evidence>
<accession>A0A834WFC7</accession>
<keyword evidence="2" id="KW-1185">Reference proteome</keyword>
<gene>
    <name evidence="1" type="ORF">G2W53_024308</name>
</gene>
<protein>
    <submittedName>
        <fullName evidence="1">Uncharacterized protein</fullName>
    </submittedName>
</protein>
<sequence>MTHEVEKERGYKGEKTKVARYWIEEMNEKMMMQRGKAKLGLELQRFESDTELSSFAELMMKHVRPPISINQLGT</sequence>
<dbReference type="Proteomes" id="UP000634136">
    <property type="component" value="Unassembled WGS sequence"/>
</dbReference>
<comment type="caution">
    <text evidence="1">The sequence shown here is derived from an EMBL/GenBank/DDBJ whole genome shotgun (WGS) entry which is preliminary data.</text>
</comment>
<organism evidence="1 2">
    <name type="scientific">Senna tora</name>
    <dbReference type="NCBI Taxonomy" id="362788"/>
    <lineage>
        <taxon>Eukaryota</taxon>
        <taxon>Viridiplantae</taxon>
        <taxon>Streptophyta</taxon>
        <taxon>Embryophyta</taxon>
        <taxon>Tracheophyta</taxon>
        <taxon>Spermatophyta</taxon>
        <taxon>Magnoliopsida</taxon>
        <taxon>eudicotyledons</taxon>
        <taxon>Gunneridae</taxon>
        <taxon>Pentapetalae</taxon>
        <taxon>rosids</taxon>
        <taxon>fabids</taxon>
        <taxon>Fabales</taxon>
        <taxon>Fabaceae</taxon>
        <taxon>Caesalpinioideae</taxon>
        <taxon>Cassia clade</taxon>
        <taxon>Senna</taxon>
    </lineage>
</organism>